<evidence type="ECO:0000313" key="8">
    <source>
        <dbReference type="Proteomes" id="UP000272025"/>
    </source>
</evidence>
<organism evidence="7 8">
    <name type="scientific">Sodiomyces alkalinus (strain CBS 110278 / VKM F-3762 / F11)</name>
    <name type="common">Alkaliphilic filamentous fungus</name>
    <dbReference type="NCBI Taxonomy" id="1314773"/>
    <lineage>
        <taxon>Eukaryota</taxon>
        <taxon>Fungi</taxon>
        <taxon>Dikarya</taxon>
        <taxon>Ascomycota</taxon>
        <taxon>Pezizomycotina</taxon>
        <taxon>Sordariomycetes</taxon>
        <taxon>Hypocreomycetidae</taxon>
        <taxon>Glomerellales</taxon>
        <taxon>Plectosphaerellaceae</taxon>
        <taxon>Sodiomyces</taxon>
    </lineage>
</organism>
<evidence type="ECO:0000256" key="4">
    <source>
        <dbReference type="ARBA" id="ARBA00023242"/>
    </source>
</evidence>
<keyword evidence="8" id="KW-1185">Reference proteome</keyword>
<dbReference type="GO" id="GO:0000435">
    <property type="term" value="P:positive regulation of transcription from RNA polymerase II promoter by galactose"/>
    <property type="evidence" value="ECO:0007669"/>
    <property type="project" value="TreeGrafter"/>
</dbReference>
<dbReference type="CDD" id="cd00067">
    <property type="entry name" value="GAL4"/>
    <property type="match status" value="1"/>
</dbReference>
<evidence type="ECO:0000256" key="1">
    <source>
        <dbReference type="ARBA" id="ARBA00022723"/>
    </source>
</evidence>
<dbReference type="STRING" id="1314773.A0A3N2Q751"/>
<dbReference type="Proteomes" id="UP000272025">
    <property type="component" value="Unassembled WGS sequence"/>
</dbReference>
<evidence type="ECO:0000256" key="3">
    <source>
        <dbReference type="ARBA" id="ARBA00023163"/>
    </source>
</evidence>
<dbReference type="GO" id="GO:0006351">
    <property type="term" value="P:DNA-templated transcription"/>
    <property type="evidence" value="ECO:0007669"/>
    <property type="project" value="InterPro"/>
</dbReference>
<feature type="region of interest" description="Disordered" evidence="5">
    <location>
        <begin position="50"/>
        <end position="125"/>
    </location>
</feature>
<dbReference type="PROSITE" id="PS00463">
    <property type="entry name" value="ZN2_CY6_FUNGAL_1"/>
    <property type="match status" value="1"/>
</dbReference>
<feature type="compositionally biased region" description="Polar residues" evidence="5">
    <location>
        <begin position="68"/>
        <end position="77"/>
    </location>
</feature>
<feature type="compositionally biased region" description="Low complexity" evidence="5">
    <location>
        <begin position="50"/>
        <end position="63"/>
    </location>
</feature>
<evidence type="ECO:0000256" key="2">
    <source>
        <dbReference type="ARBA" id="ARBA00023015"/>
    </source>
</evidence>
<dbReference type="RefSeq" id="XP_028470323.1">
    <property type="nucleotide sequence ID" value="XM_028613055.1"/>
</dbReference>
<evidence type="ECO:0000259" key="6">
    <source>
        <dbReference type="PROSITE" id="PS50048"/>
    </source>
</evidence>
<dbReference type="InterPro" id="IPR001138">
    <property type="entry name" value="Zn2Cys6_DnaBD"/>
</dbReference>
<dbReference type="PROSITE" id="PS50048">
    <property type="entry name" value="ZN2_CY6_FUNGAL_2"/>
    <property type="match status" value="1"/>
</dbReference>
<feature type="compositionally biased region" description="Low complexity" evidence="5">
    <location>
        <begin position="222"/>
        <end position="235"/>
    </location>
</feature>
<dbReference type="SMART" id="SM00906">
    <property type="entry name" value="Fungal_trans"/>
    <property type="match status" value="1"/>
</dbReference>
<evidence type="ECO:0000313" key="7">
    <source>
        <dbReference type="EMBL" id="ROT42517.1"/>
    </source>
</evidence>
<dbReference type="GO" id="GO:0000978">
    <property type="term" value="F:RNA polymerase II cis-regulatory region sequence-specific DNA binding"/>
    <property type="evidence" value="ECO:0007669"/>
    <property type="project" value="TreeGrafter"/>
</dbReference>
<dbReference type="GeneID" id="39581533"/>
<keyword evidence="2" id="KW-0805">Transcription regulation</keyword>
<dbReference type="InterPro" id="IPR051127">
    <property type="entry name" value="Fungal_SecMet_Regulators"/>
</dbReference>
<dbReference type="Pfam" id="PF04082">
    <property type="entry name" value="Fungal_trans"/>
    <property type="match status" value="1"/>
</dbReference>
<dbReference type="CDD" id="cd12148">
    <property type="entry name" value="fungal_TF_MHR"/>
    <property type="match status" value="1"/>
</dbReference>
<dbReference type="Gene3D" id="4.10.240.10">
    <property type="entry name" value="Zn(2)-C6 fungal-type DNA-binding domain"/>
    <property type="match status" value="1"/>
</dbReference>
<proteinExistence type="predicted"/>
<feature type="region of interest" description="Disordered" evidence="5">
    <location>
        <begin position="730"/>
        <end position="773"/>
    </location>
</feature>
<dbReference type="Pfam" id="PF00172">
    <property type="entry name" value="Zn_clus"/>
    <property type="match status" value="1"/>
</dbReference>
<feature type="region of interest" description="Disordered" evidence="5">
    <location>
        <begin position="798"/>
        <end position="825"/>
    </location>
</feature>
<protein>
    <submittedName>
        <fullName evidence="7">Fungal-specific transcription factor domain-containing protein</fullName>
    </submittedName>
</protein>
<reference evidence="7 8" key="1">
    <citation type="journal article" date="2018" name="Mol. Ecol.">
        <title>The obligate alkalophilic soda-lake fungus Sodiomyces alkalinus has shifted to a protein diet.</title>
        <authorList>
            <person name="Grum-Grzhimaylo A.A."/>
            <person name="Falkoski D.L."/>
            <person name="van den Heuvel J."/>
            <person name="Valero-Jimenez C.A."/>
            <person name="Min B."/>
            <person name="Choi I.G."/>
            <person name="Lipzen A."/>
            <person name="Daum C.G."/>
            <person name="Aanen D.K."/>
            <person name="Tsang A."/>
            <person name="Henrissat B."/>
            <person name="Bilanenko E.N."/>
            <person name="de Vries R.P."/>
            <person name="van Kan J.A.L."/>
            <person name="Grigoriev I.V."/>
            <person name="Debets A.J.M."/>
        </authorList>
    </citation>
    <scope>NUCLEOTIDE SEQUENCE [LARGE SCALE GENOMIC DNA]</scope>
    <source>
        <strain evidence="7 8">F11</strain>
    </source>
</reference>
<feature type="domain" description="Zn(2)-C6 fungal-type" evidence="6">
    <location>
        <begin position="134"/>
        <end position="163"/>
    </location>
</feature>
<dbReference type="SUPFAM" id="SSF57701">
    <property type="entry name" value="Zn2/Cys6 DNA-binding domain"/>
    <property type="match status" value="1"/>
</dbReference>
<dbReference type="AlphaFoldDB" id="A0A3N2Q751"/>
<gene>
    <name evidence="7" type="ORF">SODALDRAFT_341907</name>
</gene>
<feature type="region of interest" description="Disordered" evidence="5">
    <location>
        <begin position="212"/>
        <end position="236"/>
    </location>
</feature>
<dbReference type="PANTHER" id="PTHR47424:SF5">
    <property type="entry name" value="ZN(II)2CYS6 TRANSCRIPTION FACTOR (EUROFUNG)"/>
    <property type="match status" value="1"/>
</dbReference>
<dbReference type="GO" id="GO:0000981">
    <property type="term" value="F:DNA-binding transcription factor activity, RNA polymerase II-specific"/>
    <property type="evidence" value="ECO:0007669"/>
    <property type="project" value="InterPro"/>
</dbReference>
<name>A0A3N2Q751_SODAK</name>
<dbReference type="EMBL" id="ML119051">
    <property type="protein sequence ID" value="ROT42517.1"/>
    <property type="molecule type" value="Genomic_DNA"/>
</dbReference>
<keyword evidence="1" id="KW-0479">Metal-binding</keyword>
<dbReference type="GO" id="GO:0005634">
    <property type="term" value="C:nucleus"/>
    <property type="evidence" value="ECO:0007669"/>
    <property type="project" value="TreeGrafter"/>
</dbReference>
<dbReference type="PANTHER" id="PTHR47424">
    <property type="entry name" value="REGULATORY PROTEIN GAL4"/>
    <property type="match status" value="1"/>
</dbReference>
<keyword evidence="3" id="KW-0804">Transcription</keyword>
<dbReference type="OrthoDB" id="3971593at2759"/>
<dbReference type="GO" id="GO:0008270">
    <property type="term" value="F:zinc ion binding"/>
    <property type="evidence" value="ECO:0007669"/>
    <property type="project" value="InterPro"/>
</dbReference>
<dbReference type="InterPro" id="IPR036864">
    <property type="entry name" value="Zn2-C6_fun-type_DNA-bd_sf"/>
</dbReference>
<sequence>MEQIETQVSDLRYLTEAPVSLPADRLGRGLGGVAFGAALPNQSSAAATAPAAPAPASAPASAALPGRSNASTTTRSGLSAIPGDNSAFHMTASQTTSDAAIRSTGGGSNKRKSEDEGSGARQQRSKRNRYISIACNECKRRKIKCNGETPCQRCGNLNLACLYAPNCCSNSFKESDEYRRMTDQLTRLQEQIDVLYHGLASLRSETLSLAPIRDRNLPPPSGSFAGSPASTSSYSHSHRPEITHARFPSFRGPTTTAFSLDIANNTINTMGYRNLTEGDEVHGASSDNVGAGANVRFPPDTTTDPLWEYGRDEMIRLCRVHEDELGIMYPVLRVDSVIEHARKLTAVMERARIQGTAPPGLDDDSTLQLKMVMCCALAVEGHGHSERAAKLYDSMESIINRKLMAEPCDVKSLPVLAVLAGYRFVSNNEVLAWRVVGQVARLCLESGIHQRAGLMKIENDEERRNALHCFWSAYVLDRRWAFATGLPYTVQDEDLDPELPMPEEYPFLVAMISYSRLSAKVWRQVAHSGPVLAREHRQQDLEQLDREIIQWYDRVPEEVKLRRWDKENPLISTPSYNLQRLRVWTYLRLNQIRTWLYTPILYSATSIMGNLQQAQLVVDLAKDTIRYLSHLNTTTNFYRKLQVFYHQFLSSAIAVLFLASVHAPVEFSSACRKEFYLGLELVKDLSAKSWVSQRLWRTISALKEVAPRIGLRQHEDDDAHGTPALTMAGLATGRHGANSPASISPFGRGSVVSTPGAGPPQQSTPRMDRLPSPDNGVRLQSEMSRIYEGYVGVQSLASDQDGGGTVTGGIRTPNSAGGPGNPFTSADATVFQHFREMF</sequence>
<accession>A0A3N2Q751</accession>
<dbReference type="SMART" id="SM00066">
    <property type="entry name" value="GAL4"/>
    <property type="match status" value="1"/>
</dbReference>
<dbReference type="InterPro" id="IPR007219">
    <property type="entry name" value="XnlR_reg_dom"/>
</dbReference>
<evidence type="ECO:0000256" key="5">
    <source>
        <dbReference type="SAM" id="MobiDB-lite"/>
    </source>
</evidence>
<keyword evidence="4" id="KW-0539">Nucleus</keyword>